<dbReference type="Gene3D" id="1.20.58.1000">
    <property type="entry name" value="Metal-sensitive repressor, helix protomer"/>
    <property type="match status" value="1"/>
</dbReference>
<dbReference type="EMBL" id="WBKA01000001">
    <property type="protein sequence ID" value="KAB1633519.1"/>
    <property type="molecule type" value="Genomic_DNA"/>
</dbReference>
<feature type="region of interest" description="Disordered" evidence="3">
    <location>
        <begin position="69"/>
        <end position="91"/>
    </location>
</feature>
<proteinExistence type="inferred from homology"/>
<dbReference type="PANTHER" id="PTHR33677:SF5">
    <property type="entry name" value="TRANSCRIPTIONAL REPRESSOR FRMR"/>
    <property type="match status" value="1"/>
</dbReference>
<dbReference type="CDD" id="cd10148">
    <property type="entry name" value="CsoR-like_DUF156"/>
    <property type="match status" value="1"/>
</dbReference>
<dbReference type="InterPro" id="IPR038390">
    <property type="entry name" value="Metal_Tscrpt_repr_sf"/>
</dbReference>
<dbReference type="InterPro" id="IPR003735">
    <property type="entry name" value="Metal_Tscrpt_repr"/>
</dbReference>
<protein>
    <submittedName>
        <fullName evidence="4">Metal-sensitive transcriptional regulator</fullName>
    </submittedName>
</protein>
<organism evidence="4 5">
    <name type="scientific">Pseudoclavibacter caeni</name>
    <dbReference type="NCBI Taxonomy" id="908846"/>
    <lineage>
        <taxon>Bacteria</taxon>
        <taxon>Bacillati</taxon>
        <taxon>Actinomycetota</taxon>
        <taxon>Actinomycetes</taxon>
        <taxon>Micrococcales</taxon>
        <taxon>Microbacteriaceae</taxon>
        <taxon>Pseudoclavibacter</taxon>
    </lineage>
</organism>
<evidence type="ECO:0000256" key="3">
    <source>
        <dbReference type="SAM" id="MobiDB-lite"/>
    </source>
</evidence>
<dbReference type="OrthoDB" id="9809524at2"/>
<name>A0A7C8FUY4_9MICO</name>
<dbReference type="GO" id="GO:0045892">
    <property type="term" value="P:negative regulation of DNA-templated transcription"/>
    <property type="evidence" value="ECO:0007669"/>
    <property type="project" value="UniProtKB-ARBA"/>
</dbReference>
<keyword evidence="5" id="KW-1185">Reference proteome</keyword>
<gene>
    <name evidence="4" type="ORF">F8O02_00865</name>
</gene>
<dbReference type="RefSeq" id="WP_158035297.1">
    <property type="nucleotide sequence ID" value="NZ_BAAAZV010000006.1"/>
</dbReference>
<evidence type="ECO:0000313" key="4">
    <source>
        <dbReference type="EMBL" id="KAB1633519.1"/>
    </source>
</evidence>
<reference evidence="4 5" key="1">
    <citation type="submission" date="2019-09" db="EMBL/GenBank/DDBJ databases">
        <title>Phylogeny of genus Pseudoclavibacter and closely related genus.</title>
        <authorList>
            <person name="Li Y."/>
        </authorList>
    </citation>
    <scope>NUCLEOTIDE SEQUENCE [LARGE SCALE GENOMIC DNA]</scope>
    <source>
        <strain evidence="4 5">JCM 16921</strain>
    </source>
</reference>
<evidence type="ECO:0000313" key="5">
    <source>
        <dbReference type="Proteomes" id="UP000481339"/>
    </source>
</evidence>
<comment type="similarity">
    <text evidence="1">Belongs to the CsoR family.</text>
</comment>
<comment type="caution">
    <text evidence="4">The sequence shown here is derived from an EMBL/GenBank/DDBJ whole genome shotgun (WGS) entry which is preliminary data.</text>
</comment>
<keyword evidence="2" id="KW-0186">Copper</keyword>
<dbReference type="AlphaFoldDB" id="A0A7C8FUY4"/>
<dbReference type="Proteomes" id="UP000481339">
    <property type="component" value="Unassembled WGS sequence"/>
</dbReference>
<dbReference type="GO" id="GO:0003677">
    <property type="term" value="F:DNA binding"/>
    <property type="evidence" value="ECO:0007669"/>
    <property type="project" value="InterPro"/>
</dbReference>
<dbReference type="PANTHER" id="PTHR33677">
    <property type="entry name" value="TRANSCRIPTIONAL REPRESSOR FRMR-RELATED"/>
    <property type="match status" value="1"/>
</dbReference>
<evidence type="ECO:0000256" key="1">
    <source>
        <dbReference type="ARBA" id="ARBA00005428"/>
    </source>
</evidence>
<accession>A0A7C8FUY4</accession>
<sequence length="108" mass="11577">MTKSPQNPQRHILNRLRRARGQLDAVVAAVERGGSCRDVVTQLAAVSSALDRAGYAIIASAMKDCLVSSTDREGSAEEGEGVRSSSGLRLGEDELTAEELEKLFMMLA</sequence>
<dbReference type="GO" id="GO:0046872">
    <property type="term" value="F:metal ion binding"/>
    <property type="evidence" value="ECO:0007669"/>
    <property type="project" value="InterPro"/>
</dbReference>
<dbReference type="Pfam" id="PF02583">
    <property type="entry name" value="Trns_repr_metal"/>
    <property type="match status" value="1"/>
</dbReference>
<evidence type="ECO:0000256" key="2">
    <source>
        <dbReference type="ARBA" id="ARBA00023008"/>
    </source>
</evidence>